<evidence type="ECO:0000259" key="2">
    <source>
        <dbReference type="Pfam" id="PF05699"/>
    </source>
</evidence>
<dbReference type="Pfam" id="PF05699">
    <property type="entry name" value="Dimer_Tnp_hAT"/>
    <property type="match status" value="1"/>
</dbReference>
<evidence type="ECO:0000313" key="4">
    <source>
        <dbReference type="Proteomes" id="UP000634136"/>
    </source>
</evidence>
<gene>
    <name evidence="3" type="ORF">G2W53_039598</name>
</gene>
<dbReference type="GO" id="GO:0046983">
    <property type="term" value="F:protein dimerization activity"/>
    <property type="evidence" value="ECO:0007669"/>
    <property type="project" value="InterPro"/>
</dbReference>
<dbReference type="Proteomes" id="UP000634136">
    <property type="component" value="Unassembled WGS sequence"/>
</dbReference>
<evidence type="ECO:0000313" key="3">
    <source>
        <dbReference type="EMBL" id="KAF7807437.1"/>
    </source>
</evidence>
<feature type="domain" description="HAT C-terminal dimerisation" evidence="2">
    <location>
        <begin position="186"/>
        <end position="252"/>
    </location>
</feature>
<dbReference type="OrthoDB" id="1426641at2759"/>
<organism evidence="3 4">
    <name type="scientific">Senna tora</name>
    <dbReference type="NCBI Taxonomy" id="362788"/>
    <lineage>
        <taxon>Eukaryota</taxon>
        <taxon>Viridiplantae</taxon>
        <taxon>Streptophyta</taxon>
        <taxon>Embryophyta</taxon>
        <taxon>Tracheophyta</taxon>
        <taxon>Spermatophyta</taxon>
        <taxon>Magnoliopsida</taxon>
        <taxon>eudicotyledons</taxon>
        <taxon>Gunneridae</taxon>
        <taxon>Pentapetalae</taxon>
        <taxon>rosids</taxon>
        <taxon>fabids</taxon>
        <taxon>Fabales</taxon>
        <taxon>Fabaceae</taxon>
        <taxon>Caesalpinioideae</taxon>
        <taxon>Cassia clade</taxon>
        <taxon>Senna</taxon>
    </lineage>
</organism>
<sequence>MSSSSTAQEKTEENPNKPLWKYVTRKKSITGGGNIEFVCSICELSYTGSYTRVKTRLLKIKGKGIRMCPKIGRAKLEELRKIEDEAVLKNESSKAKSIPLPPLSSQYENHPSVESNGRDSHEWLSEDSTRVPPHQDVEITNERIKCLKRYFPNSEDRRKVNIEFARFSYGREGFDDCGSLNDRGVMEAKSWWLVHGVHAPIFQKIALKLLGKPCSSSCCERNWSAYSFIHSLRRNKMKPTRAENLVCVHTNLRLLSRKSPQYKKGESSMWDIAGDEFSPIDDENGILEVANLSLDEPVLERVYIDEGNDNGGDQIEIDY</sequence>
<dbReference type="PANTHER" id="PTHR32166:SF81">
    <property type="entry name" value="OS06G0658400 PROTEIN"/>
    <property type="match status" value="1"/>
</dbReference>
<proteinExistence type="predicted"/>
<feature type="region of interest" description="Disordered" evidence="1">
    <location>
        <begin position="93"/>
        <end position="132"/>
    </location>
</feature>
<name>A0A834STL4_9FABA</name>
<dbReference type="InterPro" id="IPR012337">
    <property type="entry name" value="RNaseH-like_sf"/>
</dbReference>
<accession>A0A834STL4</accession>
<reference evidence="3" key="1">
    <citation type="submission" date="2020-09" db="EMBL/GenBank/DDBJ databases">
        <title>Genome-Enabled Discovery of Anthraquinone Biosynthesis in Senna tora.</title>
        <authorList>
            <person name="Kang S.-H."/>
            <person name="Pandey R.P."/>
            <person name="Lee C.-M."/>
            <person name="Sim J.-S."/>
            <person name="Jeong J.-T."/>
            <person name="Choi B.-S."/>
            <person name="Jung M."/>
            <person name="Ginzburg D."/>
            <person name="Zhao K."/>
            <person name="Won S.Y."/>
            <person name="Oh T.-J."/>
            <person name="Yu Y."/>
            <person name="Kim N.-H."/>
            <person name="Lee O.R."/>
            <person name="Lee T.-H."/>
            <person name="Bashyal P."/>
            <person name="Kim T.-S."/>
            <person name="Lee W.-H."/>
            <person name="Kawkins C."/>
            <person name="Kim C.-K."/>
            <person name="Kim J.S."/>
            <person name="Ahn B.O."/>
            <person name="Rhee S.Y."/>
            <person name="Sohng J.K."/>
        </authorList>
    </citation>
    <scope>NUCLEOTIDE SEQUENCE</scope>
    <source>
        <tissue evidence="3">Leaf</tissue>
    </source>
</reference>
<dbReference type="PANTHER" id="PTHR32166">
    <property type="entry name" value="OSJNBA0013A04.12 PROTEIN"/>
    <property type="match status" value="1"/>
</dbReference>
<dbReference type="InterPro" id="IPR008906">
    <property type="entry name" value="HATC_C_dom"/>
</dbReference>
<comment type="caution">
    <text evidence="3">The sequence shown here is derived from an EMBL/GenBank/DDBJ whole genome shotgun (WGS) entry which is preliminary data.</text>
</comment>
<dbReference type="SUPFAM" id="SSF53098">
    <property type="entry name" value="Ribonuclease H-like"/>
    <property type="match status" value="1"/>
</dbReference>
<feature type="compositionally biased region" description="Basic and acidic residues" evidence="1">
    <location>
        <begin position="116"/>
        <end position="132"/>
    </location>
</feature>
<dbReference type="EMBL" id="JAAIUW010000012">
    <property type="protein sequence ID" value="KAF7807437.1"/>
    <property type="molecule type" value="Genomic_DNA"/>
</dbReference>
<keyword evidence="4" id="KW-1185">Reference proteome</keyword>
<feature type="compositionally biased region" description="Polar residues" evidence="1">
    <location>
        <begin position="103"/>
        <end position="115"/>
    </location>
</feature>
<evidence type="ECO:0000256" key="1">
    <source>
        <dbReference type="SAM" id="MobiDB-lite"/>
    </source>
</evidence>
<protein>
    <recommendedName>
        <fullName evidence="2">HAT C-terminal dimerisation domain-containing protein</fullName>
    </recommendedName>
</protein>
<dbReference type="AlphaFoldDB" id="A0A834STL4"/>